<evidence type="ECO:0000256" key="3">
    <source>
        <dbReference type="ARBA" id="ARBA00022630"/>
    </source>
</evidence>
<dbReference type="Pfam" id="PF02770">
    <property type="entry name" value="Acyl-CoA_dh_M"/>
    <property type="match status" value="1"/>
</dbReference>
<keyword evidence="5" id="KW-0560">Oxidoreductase</keyword>
<dbReference type="InterPro" id="IPR036250">
    <property type="entry name" value="AcylCo_DH-like_C"/>
</dbReference>
<dbReference type="Proteomes" id="UP000014115">
    <property type="component" value="Unassembled WGS sequence"/>
</dbReference>
<dbReference type="SUPFAM" id="SSF47203">
    <property type="entry name" value="Acyl-CoA dehydrogenase C-terminal domain-like"/>
    <property type="match status" value="1"/>
</dbReference>
<dbReference type="InterPro" id="IPR009100">
    <property type="entry name" value="AcylCoA_DH/oxidase_NM_dom_sf"/>
</dbReference>
<organism evidence="9 10">
    <name type="scientific">Idiomarina xiamenensis 10-D-4</name>
    <dbReference type="NCBI Taxonomy" id="740709"/>
    <lineage>
        <taxon>Bacteria</taxon>
        <taxon>Pseudomonadati</taxon>
        <taxon>Pseudomonadota</taxon>
        <taxon>Gammaproteobacteria</taxon>
        <taxon>Alteromonadales</taxon>
        <taxon>Idiomarinaceae</taxon>
        <taxon>Idiomarina</taxon>
    </lineage>
</organism>
<evidence type="ECO:0000259" key="8">
    <source>
        <dbReference type="Pfam" id="PF02771"/>
    </source>
</evidence>
<dbReference type="PANTHER" id="PTHR43884">
    <property type="entry name" value="ACYL-COA DEHYDROGENASE"/>
    <property type="match status" value="1"/>
</dbReference>
<evidence type="ECO:0000313" key="9">
    <source>
        <dbReference type="EMBL" id="EKE80860.1"/>
    </source>
</evidence>
<sequence length="380" mass="41713">MNKINEVEARRDEFRAFTREFVSPYATQHDNEERIADHIVPDLAKRGYLAPFISQKWGGEGMDMITLGMLHEEIGCGCSSVRSLLTVHGMSAFALNRWGSDALKEKWLSALVRGEKIGGFALSEPNAGSDVSGIEMTATVHEDGFLLNGTKKWITFGQIGDVFILMAKAEQGFTAFVVEKDMPGLTIEPILGMTGTRGSMLAQLNFKDYFVHQDNVLASPAFGNVVMLSTLVFGRFSVASGSVGIIQASMDAVIEYSVRVQRFGKPLYKHQLVAQMITKMLSDLTASRLLCRNAGELLDKADPSDIQAVFLAKYLASTSAVRAAADAVQIHGANGCTDKYPVERLLRDAKVMEIIEGSTQILEEKIADIELQSYEQRDGK</sequence>
<evidence type="ECO:0000256" key="4">
    <source>
        <dbReference type="ARBA" id="ARBA00022827"/>
    </source>
</evidence>
<evidence type="ECO:0000256" key="2">
    <source>
        <dbReference type="ARBA" id="ARBA00009347"/>
    </source>
</evidence>
<protein>
    <submittedName>
        <fullName evidence="9">Acyl-CoA dehydrogenase domain-containing protein</fullName>
    </submittedName>
</protein>
<dbReference type="PROSITE" id="PS00072">
    <property type="entry name" value="ACYL_COA_DH_1"/>
    <property type="match status" value="1"/>
</dbReference>
<evidence type="ECO:0000259" key="6">
    <source>
        <dbReference type="Pfam" id="PF00441"/>
    </source>
</evidence>
<dbReference type="InterPro" id="IPR009075">
    <property type="entry name" value="AcylCo_DH/oxidase_C"/>
</dbReference>
<dbReference type="InterPro" id="IPR006089">
    <property type="entry name" value="Acyl-CoA_DH_CS"/>
</dbReference>
<keyword evidence="10" id="KW-1185">Reference proteome</keyword>
<dbReference type="Gene3D" id="2.40.110.10">
    <property type="entry name" value="Butyryl-CoA Dehydrogenase, subunit A, domain 2"/>
    <property type="match status" value="1"/>
</dbReference>
<dbReference type="eggNOG" id="COG1960">
    <property type="taxonomic scope" value="Bacteria"/>
</dbReference>
<dbReference type="Pfam" id="PF00441">
    <property type="entry name" value="Acyl-CoA_dh_1"/>
    <property type="match status" value="1"/>
</dbReference>
<dbReference type="RefSeq" id="WP_008489598.1">
    <property type="nucleotide sequence ID" value="NZ_AMRG01000015.1"/>
</dbReference>
<feature type="domain" description="Acyl-CoA dehydrogenase/oxidase C-terminal" evidence="6">
    <location>
        <begin position="225"/>
        <end position="368"/>
    </location>
</feature>
<dbReference type="Gene3D" id="1.20.140.10">
    <property type="entry name" value="Butyryl-CoA Dehydrogenase, subunit A, domain 3"/>
    <property type="match status" value="1"/>
</dbReference>
<feature type="domain" description="Acyl-CoA oxidase/dehydrogenase middle" evidence="7">
    <location>
        <begin position="119"/>
        <end position="208"/>
    </location>
</feature>
<comment type="caution">
    <text evidence="9">The sequence shown here is derived from an EMBL/GenBank/DDBJ whole genome shotgun (WGS) entry which is preliminary data.</text>
</comment>
<dbReference type="InterPro" id="IPR037069">
    <property type="entry name" value="AcylCoA_DH/ox_N_sf"/>
</dbReference>
<dbReference type="EMBL" id="AMRG01000015">
    <property type="protein sequence ID" value="EKE80860.1"/>
    <property type="molecule type" value="Genomic_DNA"/>
</dbReference>
<evidence type="ECO:0000256" key="5">
    <source>
        <dbReference type="RuleBase" id="RU362125"/>
    </source>
</evidence>
<comment type="cofactor">
    <cofactor evidence="1 5">
        <name>FAD</name>
        <dbReference type="ChEBI" id="CHEBI:57692"/>
    </cofactor>
</comment>
<dbReference type="GO" id="GO:0050660">
    <property type="term" value="F:flavin adenine dinucleotide binding"/>
    <property type="evidence" value="ECO:0007669"/>
    <property type="project" value="InterPro"/>
</dbReference>
<evidence type="ECO:0000259" key="7">
    <source>
        <dbReference type="Pfam" id="PF02770"/>
    </source>
</evidence>
<dbReference type="InterPro" id="IPR006091">
    <property type="entry name" value="Acyl-CoA_Oxase/DH_mid-dom"/>
</dbReference>
<name>K2KT91_9GAMM</name>
<feature type="domain" description="Acyl-CoA dehydrogenase/oxidase N-terminal" evidence="8">
    <location>
        <begin position="6"/>
        <end position="115"/>
    </location>
</feature>
<comment type="similarity">
    <text evidence="2 5">Belongs to the acyl-CoA dehydrogenase family.</text>
</comment>
<accession>K2KT91</accession>
<keyword evidence="4 5" id="KW-0274">FAD</keyword>
<dbReference type="Pfam" id="PF02771">
    <property type="entry name" value="Acyl-CoA_dh_N"/>
    <property type="match status" value="1"/>
</dbReference>
<dbReference type="PATRIC" id="fig|740709.3.peg.2265"/>
<dbReference type="SUPFAM" id="SSF56645">
    <property type="entry name" value="Acyl-CoA dehydrogenase NM domain-like"/>
    <property type="match status" value="1"/>
</dbReference>
<reference evidence="9 10" key="1">
    <citation type="journal article" date="2012" name="J. Bacteriol.">
        <title>Genome Sequence of Idiomarina xiamenensis Type Strain 10-D-4.</title>
        <authorList>
            <person name="Lai Q."/>
            <person name="Wang L."/>
            <person name="Wang W."/>
            <person name="Shao Z."/>
        </authorList>
    </citation>
    <scope>NUCLEOTIDE SEQUENCE [LARGE SCALE GENOMIC DNA]</scope>
    <source>
        <strain evidence="9 10">10-D-4</strain>
    </source>
</reference>
<dbReference type="STRING" id="740709.A10D4_11209"/>
<dbReference type="Gene3D" id="1.10.540.10">
    <property type="entry name" value="Acyl-CoA dehydrogenase/oxidase, N-terminal domain"/>
    <property type="match status" value="1"/>
</dbReference>
<evidence type="ECO:0000313" key="10">
    <source>
        <dbReference type="Proteomes" id="UP000014115"/>
    </source>
</evidence>
<dbReference type="GO" id="GO:0003995">
    <property type="term" value="F:acyl-CoA dehydrogenase activity"/>
    <property type="evidence" value="ECO:0007669"/>
    <property type="project" value="InterPro"/>
</dbReference>
<keyword evidence="3 5" id="KW-0285">Flavoprotein</keyword>
<evidence type="ECO:0000256" key="1">
    <source>
        <dbReference type="ARBA" id="ARBA00001974"/>
    </source>
</evidence>
<proteinExistence type="inferred from homology"/>
<dbReference type="InterPro" id="IPR046373">
    <property type="entry name" value="Acyl-CoA_Oxase/DH_mid-dom_sf"/>
</dbReference>
<dbReference type="PANTHER" id="PTHR43884:SF12">
    <property type="entry name" value="ISOVALERYL-COA DEHYDROGENASE, MITOCHONDRIAL-RELATED"/>
    <property type="match status" value="1"/>
</dbReference>
<gene>
    <name evidence="9" type="ORF">A10D4_11209</name>
</gene>
<dbReference type="OrthoDB" id="9807883at2"/>
<dbReference type="InterPro" id="IPR013786">
    <property type="entry name" value="AcylCoA_DH/ox_N"/>
</dbReference>
<dbReference type="AlphaFoldDB" id="K2KT91"/>